<dbReference type="SMART" id="SM00530">
    <property type="entry name" value="HTH_XRE"/>
    <property type="match status" value="1"/>
</dbReference>
<dbReference type="Proteomes" id="UP000077856">
    <property type="component" value="Chromosome"/>
</dbReference>
<evidence type="ECO:0000259" key="1">
    <source>
        <dbReference type="PROSITE" id="PS50943"/>
    </source>
</evidence>
<organism evidence="2 3">
    <name type="scientific">Cytobacillus oceanisediminis 2691</name>
    <dbReference type="NCBI Taxonomy" id="1196031"/>
    <lineage>
        <taxon>Bacteria</taxon>
        <taxon>Bacillati</taxon>
        <taxon>Bacillota</taxon>
        <taxon>Bacilli</taxon>
        <taxon>Bacillales</taxon>
        <taxon>Bacillaceae</taxon>
        <taxon>Cytobacillus</taxon>
    </lineage>
</organism>
<dbReference type="SUPFAM" id="SSF47413">
    <property type="entry name" value="lambda repressor-like DNA-binding domains"/>
    <property type="match status" value="1"/>
</dbReference>
<dbReference type="KEGG" id="bon:A361_10605"/>
<dbReference type="eggNOG" id="COG1476">
    <property type="taxonomic scope" value="Bacteria"/>
</dbReference>
<dbReference type="EMBL" id="CP015506">
    <property type="protein sequence ID" value="AND39564.1"/>
    <property type="molecule type" value="Genomic_DNA"/>
</dbReference>
<dbReference type="STRING" id="1196031.A361_10605"/>
<protein>
    <submittedName>
        <fullName evidence="2">Transcriptional regulator</fullName>
    </submittedName>
</protein>
<dbReference type="Pfam" id="PF01381">
    <property type="entry name" value="HTH_3"/>
    <property type="match status" value="1"/>
</dbReference>
<accession>A0A160MAK7</accession>
<dbReference type="InterPro" id="IPR001387">
    <property type="entry name" value="Cro/C1-type_HTH"/>
</dbReference>
<dbReference type="PROSITE" id="PS50943">
    <property type="entry name" value="HTH_CROC1"/>
    <property type="match status" value="1"/>
</dbReference>
<dbReference type="Gene3D" id="1.10.260.40">
    <property type="entry name" value="lambda repressor-like DNA-binding domains"/>
    <property type="match status" value="1"/>
</dbReference>
<dbReference type="InterPro" id="IPR010982">
    <property type="entry name" value="Lambda_DNA-bd_dom_sf"/>
</dbReference>
<dbReference type="AlphaFoldDB" id="A0A160MAK7"/>
<dbReference type="RefSeq" id="WP_019381884.1">
    <property type="nucleotide sequence ID" value="NZ_CP015506.1"/>
</dbReference>
<name>A0A160MAK7_9BACI</name>
<reference evidence="2 3" key="1">
    <citation type="submission" date="2016-04" db="EMBL/GenBank/DDBJ databases">
        <title>Complete genome sequence of Bacillus oceanisediminis strain 2691.</title>
        <authorList>
            <person name="Jeong H."/>
            <person name="Kim H.J."/>
            <person name="Lee D.-W."/>
        </authorList>
    </citation>
    <scope>NUCLEOTIDE SEQUENCE [LARGE SCALE GENOMIC DNA]</scope>
    <source>
        <strain evidence="2 3">2691</strain>
    </source>
</reference>
<evidence type="ECO:0000313" key="3">
    <source>
        <dbReference type="Proteomes" id="UP000077856"/>
    </source>
</evidence>
<gene>
    <name evidence="2" type="ORF">A361_10605</name>
</gene>
<sequence length="66" mass="7564">MASMECKIGYWIEERGLMKKYVAKKIGITPTQLSNWLAGRSYPPLDKAFILADLLGVKVDDLYERK</sequence>
<dbReference type="CDD" id="cd00093">
    <property type="entry name" value="HTH_XRE"/>
    <property type="match status" value="1"/>
</dbReference>
<evidence type="ECO:0000313" key="2">
    <source>
        <dbReference type="EMBL" id="AND39564.1"/>
    </source>
</evidence>
<feature type="domain" description="HTH cro/C1-type" evidence="1">
    <location>
        <begin position="13"/>
        <end position="62"/>
    </location>
</feature>
<dbReference type="GO" id="GO:0003677">
    <property type="term" value="F:DNA binding"/>
    <property type="evidence" value="ECO:0007669"/>
    <property type="project" value="InterPro"/>
</dbReference>
<proteinExistence type="predicted"/>